<keyword evidence="7" id="KW-1185">Reference proteome</keyword>
<gene>
    <name evidence="6" type="ORF">AKJ08_3129</name>
</gene>
<accession>A0A0K1PGW7</accession>
<feature type="short sequence motif" description="GXSXG" evidence="4">
    <location>
        <begin position="53"/>
        <end position="57"/>
    </location>
</feature>
<reference evidence="6 7" key="1">
    <citation type="submission" date="2015-08" db="EMBL/GenBank/DDBJ databases">
        <authorList>
            <person name="Babu N.S."/>
            <person name="Beckwith C.J."/>
            <person name="Beseler K.G."/>
            <person name="Brison A."/>
            <person name="Carone J.V."/>
            <person name="Caskin T.P."/>
            <person name="Diamond M."/>
            <person name="Durham M.E."/>
            <person name="Foxe J.M."/>
            <person name="Go M."/>
            <person name="Henderson B.A."/>
            <person name="Jones I.B."/>
            <person name="McGettigan J.A."/>
            <person name="Micheletti S.J."/>
            <person name="Nasrallah M.E."/>
            <person name="Ortiz D."/>
            <person name="Piller C.R."/>
            <person name="Privatt S.R."/>
            <person name="Schneider S.L."/>
            <person name="Sharp S."/>
            <person name="Smith T.C."/>
            <person name="Stanton J.D."/>
            <person name="Ullery H.E."/>
            <person name="Wilson R.J."/>
            <person name="Serrano M.G."/>
            <person name="Buck G."/>
            <person name="Lee V."/>
            <person name="Wang Y."/>
            <person name="Carvalho R."/>
            <person name="Voegtly L."/>
            <person name="Shi R."/>
            <person name="Duckworth R."/>
            <person name="Johnson A."/>
            <person name="Loviza R."/>
            <person name="Walstead R."/>
            <person name="Shah Z."/>
            <person name="Kiflezghi M."/>
            <person name="Wade K."/>
            <person name="Ball S.L."/>
            <person name="Bradley K.W."/>
            <person name="Asai D.J."/>
            <person name="Bowman C.A."/>
            <person name="Russell D.A."/>
            <person name="Pope W.H."/>
            <person name="Jacobs-Sera D."/>
            <person name="Hendrix R.W."/>
            <person name="Hatfull G.F."/>
        </authorList>
    </citation>
    <scope>NUCLEOTIDE SEQUENCE [LARGE SCALE GENOMIC DNA]</scope>
    <source>
        <strain evidence="6 7">DSM 27710</strain>
    </source>
</reference>
<evidence type="ECO:0000256" key="4">
    <source>
        <dbReference type="PROSITE-ProRule" id="PRU01161"/>
    </source>
</evidence>
<dbReference type="GO" id="GO:0016042">
    <property type="term" value="P:lipid catabolic process"/>
    <property type="evidence" value="ECO:0007669"/>
    <property type="project" value="UniProtKB-UniRule"/>
</dbReference>
<dbReference type="GO" id="GO:0016787">
    <property type="term" value="F:hydrolase activity"/>
    <property type="evidence" value="ECO:0007669"/>
    <property type="project" value="UniProtKB-UniRule"/>
</dbReference>
<feature type="active site" description="Proton acceptor" evidence="4">
    <location>
        <position position="166"/>
    </location>
</feature>
<dbReference type="InterPro" id="IPR050301">
    <property type="entry name" value="NTE"/>
</dbReference>
<dbReference type="KEGG" id="vin:AKJ08_3129"/>
<feature type="domain" description="PNPLA" evidence="5">
    <location>
        <begin position="22"/>
        <end position="179"/>
    </location>
</feature>
<dbReference type="Pfam" id="PF01734">
    <property type="entry name" value="Patatin"/>
    <property type="match status" value="1"/>
</dbReference>
<feature type="active site" description="Nucleophile" evidence="4">
    <location>
        <position position="55"/>
    </location>
</feature>
<dbReference type="InterPro" id="IPR002641">
    <property type="entry name" value="PNPLA_dom"/>
</dbReference>
<sequence>MTMSALGTRTLAEWLAEEPFALAMSSGFFSFYAHTGFLAALEDAGLTPARVSGSSAGALVGGAWAAGVDAPVLAAELERLERRDFWDPGFGPGLLRGRLFRERIEGLLPAETFDRCRVPAAVSVFDVRSRKTRVIEMGRLGPAICASCAVPFLFQPVRIEGRSYFDGGILDRPGLAGMPPSTPRVLHHHIASRSPWRMSAEPPSRQGMLSFVIDGLPRSGPFRLEEGRRAFSLAREATRRALDQPVRDEILRVRA</sequence>
<dbReference type="EMBL" id="CP012332">
    <property type="protein sequence ID" value="AKU92742.1"/>
    <property type="molecule type" value="Genomic_DNA"/>
</dbReference>
<dbReference type="SUPFAM" id="SSF52151">
    <property type="entry name" value="FabD/lysophospholipase-like"/>
    <property type="match status" value="1"/>
</dbReference>
<evidence type="ECO:0000313" key="6">
    <source>
        <dbReference type="EMBL" id="AKU92742.1"/>
    </source>
</evidence>
<name>A0A0K1PGW7_9BACT</name>
<comment type="caution">
    <text evidence="4">Lacks conserved residue(s) required for the propagation of feature annotation.</text>
</comment>
<keyword evidence="1 4" id="KW-0378">Hydrolase</keyword>
<evidence type="ECO:0000259" key="5">
    <source>
        <dbReference type="PROSITE" id="PS51635"/>
    </source>
</evidence>
<feature type="short sequence motif" description="DGA/G" evidence="4">
    <location>
        <begin position="166"/>
        <end position="168"/>
    </location>
</feature>
<keyword evidence="2 4" id="KW-0442">Lipid degradation</keyword>
<dbReference type="PANTHER" id="PTHR14226">
    <property type="entry name" value="NEUROPATHY TARGET ESTERASE/SWISS CHEESE D.MELANOGASTER"/>
    <property type="match status" value="1"/>
</dbReference>
<dbReference type="Gene3D" id="3.40.1090.10">
    <property type="entry name" value="Cytosolic phospholipase A2 catalytic domain"/>
    <property type="match status" value="2"/>
</dbReference>
<evidence type="ECO:0000256" key="2">
    <source>
        <dbReference type="ARBA" id="ARBA00022963"/>
    </source>
</evidence>
<dbReference type="STRING" id="1391653.AKJ08_3129"/>
<organism evidence="6 7">
    <name type="scientific">Vulgatibacter incomptus</name>
    <dbReference type="NCBI Taxonomy" id="1391653"/>
    <lineage>
        <taxon>Bacteria</taxon>
        <taxon>Pseudomonadati</taxon>
        <taxon>Myxococcota</taxon>
        <taxon>Myxococcia</taxon>
        <taxon>Myxococcales</taxon>
        <taxon>Cystobacterineae</taxon>
        <taxon>Vulgatibacteraceae</taxon>
        <taxon>Vulgatibacter</taxon>
    </lineage>
</organism>
<evidence type="ECO:0000256" key="1">
    <source>
        <dbReference type="ARBA" id="ARBA00022801"/>
    </source>
</evidence>
<dbReference type="InterPro" id="IPR016035">
    <property type="entry name" value="Acyl_Trfase/lysoPLipase"/>
</dbReference>
<dbReference type="PROSITE" id="PS51635">
    <property type="entry name" value="PNPLA"/>
    <property type="match status" value="1"/>
</dbReference>
<protein>
    <recommendedName>
        <fullName evidence="5">PNPLA domain-containing protein</fullName>
    </recommendedName>
</protein>
<evidence type="ECO:0000256" key="3">
    <source>
        <dbReference type="ARBA" id="ARBA00023098"/>
    </source>
</evidence>
<evidence type="ECO:0000313" key="7">
    <source>
        <dbReference type="Proteomes" id="UP000055590"/>
    </source>
</evidence>
<dbReference type="AlphaFoldDB" id="A0A0K1PGW7"/>
<dbReference type="PANTHER" id="PTHR14226:SF29">
    <property type="entry name" value="NEUROPATHY TARGET ESTERASE SWS"/>
    <property type="match status" value="1"/>
</dbReference>
<keyword evidence="3 4" id="KW-0443">Lipid metabolism</keyword>
<proteinExistence type="predicted"/>
<dbReference type="Proteomes" id="UP000055590">
    <property type="component" value="Chromosome"/>
</dbReference>